<reference evidence="12" key="1">
    <citation type="submission" date="2023-03" db="EMBL/GenBank/DDBJ databases">
        <authorList>
            <person name="Julca I."/>
        </authorList>
    </citation>
    <scope>NUCLEOTIDE SEQUENCE</scope>
</reference>
<dbReference type="Gene3D" id="1.10.275.10">
    <property type="entry name" value="Fumarase/aspartase (N-terminal domain)"/>
    <property type="match status" value="1"/>
</dbReference>
<dbReference type="NCBIfam" id="TIGR00928">
    <property type="entry name" value="purB"/>
    <property type="match status" value="1"/>
</dbReference>
<dbReference type="PRINTS" id="PR00149">
    <property type="entry name" value="FUMRATELYASE"/>
</dbReference>
<dbReference type="PANTHER" id="PTHR43411:SF1">
    <property type="entry name" value="ADENYLOSUCCINATE LYASE"/>
    <property type="match status" value="1"/>
</dbReference>
<evidence type="ECO:0000256" key="3">
    <source>
        <dbReference type="ARBA" id="ARBA00008273"/>
    </source>
</evidence>
<dbReference type="InterPro" id="IPR008948">
    <property type="entry name" value="L-Aspartase-like"/>
</dbReference>
<accession>A0AAV1DMW9</accession>
<protein>
    <recommendedName>
        <fullName evidence="5 9">Adenylosuccinate lyase</fullName>
        <shortName evidence="9">ASL</shortName>
        <ecNumber evidence="4 9">4.3.2.2</ecNumber>
    </recommendedName>
    <alternativeName>
        <fullName evidence="8 9">Adenylosuccinase</fullName>
    </alternativeName>
</protein>
<comment type="catalytic activity">
    <reaction evidence="9">
        <text>N(6)-(1,2-dicarboxyethyl)-AMP = fumarate + AMP</text>
        <dbReference type="Rhea" id="RHEA:16853"/>
        <dbReference type="ChEBI" id="CHEBI:29806"/>
        <dbReference type="ChEBI" id="CHEBI:57567"/>
        <dbReference type="ChEBI" id="CHEBI:456215"/>
        <dbReference type="EC" id="4.3.2.2"/>
    </reaction>
</comment>
<dbReference type="PANTHER" id="PTHR43411">
    <property type="entry name" value="ADENYLOSUCCINATE LYASE"/>
    <property type="match status" value="1"/>
</dbReference>
<comment type="similarity">
    <text evidence="3 9">Belongs to the lyase 1 family. Adenylosuccinate lyase subfamily.</text>
</comment>
<dbReference type="EMBL" id="OX459123">
    <property type="protein sequence ID" value="CAI9108339.1"/>
    <property type="molecule type" value="Genomic_DNA"/>
</dbReference>
<comment type="pathway">
    <text evidence="1 9">Purine metabolism; IMP biosynthesis via de novo pathway; 5-amino-1-(5-phospho-D-ribosyl)imidazole-4-carboxamide from 5-amino-1-(5-phospho-D-ribosyl)imidazole-4-carboxylate: step 2/2.</text>
</comment>
<dbReference type="PROSITE" id="PS00163">
    <property type="entry name" value="FUMARATE_LYASES"/>
    <property type="match status" value="1"/>
</dbReference>
<evidence type="ECO:0000256" key="9">
    <source>
        <dbReference type="RuleBase" id="RU361172"/>
    </source>
</evidence>
<keyword evidence="13" id="KW-1185">Reference proteome</keyword>
<dbReference type="InterPro" id="IPR022761">
    <property type="entry name" value="Fumarate_lyase_N"/>
</dbReference>
<dbReference type="InterPro" id="IPR047136">
    <property type="entry name" value="PurB_bact"/>
</dbReference>
<organism evidence="12 13">
    <name type="scientific">Oldenlandia corymbosa var. corymbosa</name>
    <dbReference type="NCBI Taxonomy" id="529605"/>
    <lineage>
        <taxon>Eukaryota</taxon>
        <taxon>Viridiplantae</taxon>
        <taxon>Streptophyta</taxon>
        <taxon>Embryophyta</taxon>
        <taxon>Tracheophyta</taxon>
        <taxon>Spermatophyta</taxon>
        <taxon>Magnoliopsida</taxon>
        <taxon>eudicotyledons</taxon>
        <taxon>Gunneridae</taxon>
        <taxon>Pentapetalae</taxon>
        <taxon>asterids</taxon>
        <taxon>lamiids</taxon>
        <taxon>Gentianales</taxon>
        <taxon>Rubiaceae</taxon>
        <taxon>Rubioideae</taxon>
        <taxon>Spermacoceae</taxon>
        <taxon>Hedyotis-Oldenlandia complex</taxon>
        <taxon>Oldenlandia</taxon>
    </lineage>
</organism>
<gene>
    <name evidence="12" type="ORF">OLC1_LOCUS16442</name>
</gene>
<dbReference type="GO" id="GO:0006188">
    <property type="term" value="P:IMP biosynthetic process"/>
    <property type="evidence" value="ECO:0007669"/>
    <property type="project" value="InterPro"/>
</dbReference>
<comment type="catalytic activity">
    <reaction evidence="9">
        <text>(2S)-2-[5-amino-1-(5-phospho-beta-D-ribosyl)imidazole-4-carboxamido]succinate = 5-amino-1-(5-phospho-beta-D-ribosyl)imidazole-4-carboxamide + fumarate</text>
        <dbReference type="Rhea" id="RHEA:23920"/>
        <dbReference type="ChEBI" id="CHEBI:29806"/>
        <dbReference type="ChEBI" id="CHEBI:58443"/>
        <dbReference type="ChEBI" id="CHEBI:58475"/>
        <dbReference type="EC" id="4.3.2.2"/>
    </reaction>
</comment>
<keyword evidence="6 9" id="KW-0658">Purine biosynthesis</keyword>
<dbReference type="AlphaFoldDB" id="A0AAV1DMW9"/>
<evidence type="ECO:0000256" key="4">
    <source>
        <dbReference type="ARBA" id="ARBA00012339"/>
    </source>
</evidence>
<dbReference type="GO" id="GO:0004018">
    <property type="term" value="F:N6-(1,2-dicarboxyethyl)AMP AMP-lyase (fumarate-forming) activity"/>
    <property type="evidence" value="ECO:0007669"/>
    <property type="project" value="InterPro"/>
</dbReference>
<evidence type="ECO:0000259" key="10">
    <source>
        <dbReference type="Pfam" id="PF00206"/>
    </source>
</evidence>
<keyword evidence="7 9" id="KW-0456">Lyase</keyword>
<evidence type="ECO:0000256" key="6">
    <source>
        <dbReference type="ARBA" id="ARBA00022755"/>
    </source>
</evidence>
<dbReference type="Proteomes" id="UP001161247">
    <property type="component" value="Chromosome 6"/>
</dbReference>
<sequence>MELEAATSCRISSSFSRLLTPPPAAISFINRDKPTKALPVPLSGNLFANASVRARRNFQCKASNNIEVADKLKMAATDFSDDLELSSLTALCPLDGRYWEKVKGLVPFLSEYGLIRYRVLVEVKWLLKLSQIPEIPEVPKFSKAAETFLENLFHEFSLNDAKEVKKIEKVTNHDVKAVEYFLKKKCQAHPEIAKVLEFFHFACTSEDINNLAHALMLKEALDRSILPAMDEVISKISKMALDNASIPMLSRTHGQPASPTTLGKEMAIFAYRLNSLRWNVSKVKILGKFAGAVGNYNAHLVAYPDIIWPKVAEEFVKSLGIGFNPYVPQIEPHDYMAELFHSIILFNNILLDFNRDIWGYISLGYFKQLTKAGEIGSSTMPHKVNPIDFENSEGNLGVANGGLSHLSMKLPISRWQRDLTDSTVLRNMGVGLGHTLLAYKNALQGIAKLQVNEARLSEDLNSCWEVLAEPIQTVMRRYGVPEPYEKLKELTRGRSVTQESMREFINGLDIPSDAKSSLLNLTPQSYVGAATELAQNIELALRLVNGRSIH</sequence>
<dbReference type="InterPro" id="IPR013539">
    <property type="entry name" value="PurB_C"/>
</dbReference>
<evidence type="ECO:0000259" key="11">
    <source>
        <dbReference type="Pfam" id="PF08328"/>
    </source>
</evidence>
<comment type="pathway">
    <text evidence="2 9">Purine metabolism; AMP biosynthesis via de novo pathway; AMP from IMP: step 2/2.</text>
</comment>
<dbReference type="FunFam" id="1.10.275.10:FF:000003">
    <property type="entry name" value="Adenylosuccinate lyase"/>
    <property type="match status" value="1"/>
</dbReference>
<evidence type="ECO:0000256" key="1">
    <source>
        <dbReference type="ARBA" id="ARBA00004706"/>
    </source>
</evidence>
<dbReference type="SUPFAM" id="SSF48557">
    <property type="entry name" value="L-aspartase-like"/>
    <property type="match status" value="1"/>
</dbReference>
<dbReference type="InterPro" id="IPR024083">
    <property type="entry name" value="Fumarase/histidase_N"/>
</dbReference>
<evidence type="ECO:0000256" key="2">
    <source>
        <dbReference type="ARBA" id="ARBA00004734"/>
    </source>
</evidence>
<dbReference type="EC" id="4.3.2.2" evidence="4 9"/>
<dbReference type="CDD" id="cd01598">
    <property type="entry name" value="PurB"/>
    <property type="match status" value="1"/>
</dbReference>
<feature type="domain" description="Fumarate lyase N-terminal" evidence="10">
    <location>
        <begin position="138"/>
        <end position="397"/>
    </location>
</feature>
<evidence type="ECO:0000256" key="5">
    <source>
        <dbReference type="ARBA" id="ARBA00017058"/>
    </source>
</evidence>
<feature type="domain" description="Adenylosuccinate lyase PurB C-terminal" evidence="11">
    <location>
        <begin position="413"/>
        <end position="527"/>
    </location>
</feature>
<proteinExistence type="inferred from homology"/>
<evidence type="ECO:0000313" key="13">
    <source>
        <dbReference type="Proteomes" id="UP001161247"/>
    </source>
</evidence>
<dbReference type="NCBIfam" id="NF006764">
    <property type="entry name" value="PRK09285.1"/>
    <property type="match status" value="1"/>
</dbReference>
<dbReference type="Gene3D" id="1.10.40.30">
    <property type="entry name" value="Fumarase/aspartase (C-terminal domain)"/>
    <property type="match status" value="1"/>
</dbReference>
<dbReference type="InterPro" id="IPR004769">
    <property type="entry name" value="Pur_lyase"/>
</dbReference>
<name>A0AAV1DMW9_OLDCO</name>
<dbReference type="Pfam" id="PF00206">
    <property type="entry name" value="Lyase_1"/>
    <property type="match status" value="1"/>
</dbReference>
<dbReference type="FunFam" id="1.20.200.10:FF:000004">
    <property type="entry name" value="Adenylosuccinate lyase"/>
    <property type="match status" value="1"/>
</dbReference>
<dbReference type="InterPro" id="IPR000362">
    <property type="entry name" value="Fumarate_lyase_fam"/>
</dbReference>
<evidence type="ECO:0000313" key="12">
    <source>
        <dbReference type="EMBL" id="CAI9108339.1"/>
    </source>
</evidence>
<dbReference type="Gene3D" id="1.20.200.10">
    <property type="entry name" value="Fumarase/aspartase (Central domain)"/>
    <property type="match status" value="1"/>
</dbReference>
<dbReference type="InterPro" id="IPR020557">
    <property type="entry name" value="Fumarate_lyase_CS"/>
</dbReference>
<dbReference type="Pfam" id="PF08328">
    <property type="entry name" value="ASL_C"/>
    <property type="match status" value="1"/>
</dbReference>
<evidence type="ECO:0000256" key="8">
    <source>
        <dbReference type="ARBA" id="ARBA00030717"/>
    </source>
</evidence>
<evidence type="ECO:0000256" key="7">
    <source>
        <dbReference type="ARBA" id="ARBA00023239"/>
    </source>
</evidence>